<reference evidence="6" key="1">
    <citation type="submission" date="2013-12" db="EMBL/GenBank/DDBJ databases">
        <title>The Genome Sequence of Aphanomyces invadans NJM9701.</title>
        <authorList>
            <consortium name="The Broad Institute Genomics Platform"/>
            <person name="Russ C."/>
            <person name="Tyler B."/>
            <person name="van West P."/>
            <person name="Dieguez-Uribeondo J."/>
            <person name="Young S.K."/>
            <person name="Zeng Q."/>
            <person name="Gargeya S."/>
            <person name="Fitzgerald M."/>
            <person name="Abouelleil A."/>
            <person name="Alvarado L."/>
            <person name="Chapman S.B."/>
            <person name="Gainer-Dewar J."/>
            <person name="Goldberg J."/>
            <person name="Griggs A."/>
            <person name="Gujja S."/>
            <person name="Hansen M."/>
            <person name="Howarth C."/>
            <person name="Imamovic A."/>
            <person name="Ireland A."/>
            <person name="Larimer J."/>
            <person name="McCowan C."/>
            <person name="Murphy C."/>
            <person name="Pearson M."/>
            <person name="Poon T.W."/>
            <person name="Priest M."/>
            <person name="Roberts A."/>
            <person name="Saif S."/>
            <person name="Shea T."/>
            <person name="Sykes S."/>
            <person name="Wortman J."/>
            <person name="Nusbaum C."/>
            <person name="Birren B."/>
        </authorList>
    </citation>
    <scope>NUCLEOTIDE SEQUENCE [LARGE SCALE GENOMIC DNA]</scope>
    <source>
        <strain evidence="6">NJM9701</strain>
    </source>
</reference>
<dbReference type="SMART" id="SM00028">
    <property type="entry name" value="TPR"/>
    <property type="match status" value="4"/>
</dbReference>
<protein>
    <recommendedName>
        <fullName evidence="5">Cyclic nucleotide-binding domain-containing protein</fullName>
    </recommendedName>
</protein>
<dbReference type="InterPro" id="IPR018490">
    <property type="entry name" value="cNMP-bd_dom_sf"/>
</dbReference>
<dbReference type="InterPro" id="IPR011990">
    <property type="entry name" value="TPR-like_helical_dom_sf"/>
</dbReference>
<dbReference type="InterPro" id="IPR014710">
    <property type="entry name" value="RmlC-like_jellyroll"/>
</dbReference>
<dbReference type="PANTHER" id="PTHR44858:SF1">
    <property type="entry name" value="UDP-N-ACETYLGLUCOSAMINE--PEPTIDE N-ACETYLGLUCOSAMINYLTRANSFERASE SPINDLY-RELATED"/>
    <property type="match status" value="1"/>
</dbReference>
<dbReference type="SUPFAM" id="SSF48452">
    <property type="entry name" value="TPR-like"/>
    <property type="match status" value="1"/>
</dbReference>
<dbReference type="InterPro" id="IPR000595">
    <property type="entry name" value="cNMP-bd_dom"/>
</dbReference>
<dbReference type="Gene3D" id="2.60.120.10">
    <property type="entry name" value="Jelly Rolls"/>
    <property type="match status" value="2"/>
</dbReference>
<evidence type="ECO:0000256" key="3">
    <source>
        <dbReference type="PROSITE-ProRule" id="PRU00339"/>
    </source>
</evidence>
<dbReference type="eggNOG" id="KOG4626">
    <property type="taxonomic scope" value="Eukaryota"/>
</dbReference>
<dbReference type="AlphaFoldDB" id="A0A024UII0"/>
<dbReference type="PROSITE" id="PS50005">
    <property type="entry name" value="TPR"/>
    <property type="match status" value="3"/>
</dbReference>
<keyword evidence="2 3" id="KW-0802">TPR repeat</keyword>
<feature type="repeat" description="TPR" evidence="3">
    <location>
        <begin position="203"/>
        <end position="236"/>
    </location>
</feature>
<sequence length="755" mass="84819">MRAAEDRGPPSTGSFTTPPLHLDWSVHHTTNAKQRPATAREGACRRPFSAASTTKCPVRQVLPRRPNTARNVVVPASKVVEIPSLPATVATISSNAIAEAALREQHLVKDADPLCGTSVEIRPLHGTMPRGNRTADYYRARGYHYRTQGDFRSAIREYQTALKMAPRDFKALFNLGLVYDQLGETRHALSCYRRACKVDDQNMYLHFNMGICYLHDEDFDKAIGCFTRAIDVDGGCSIFFKNRAFAYRKAGRYAEAAKDYTTMGYCDNPEGYSMDLPLGADDDGQTTLTNQDDILPPRTCPVYHGSMTSDHGMFYYDSKPLYTPRDSCIRALTTMDRTNPRICYKIAAAPPETRSDADLQFLMDYTAAYPLCKHLSAAVHRALCAQVCAVRLTASTVLFQEDDDGGFVYFLLVGRINLFKHNLVKPDTSDGSRPTVETFLKSVPVENVHTEAALLDLDNLRQQTVDAEETPMYTLRAGAEFGHQGRFRHLARSCTAVVEAHSELIVVPWATVFETEANESRSSDMMEFLGKLRLFRSLSTSELHLLTLKARRLVVPKATVVQVPGQAHEGLLVVRRGMCKLITHNSSMLGSRRPRGACLATKTGVKKSHQHNALHTYTTMEHEDSPMAFFHANQALTRHLLAVPSSLRLETVHKRLGARDFVGEESFLSNESNRRVHATHTFVTDSECELLYLRKADFFSDTSYYTRQRVRANIQRTAAEDPPSPTHPPNQQDRDEVKWEAYKQKLVHEVLHKRG</sequence>
<name>A0A024UII0_9STRA</name>
<dbReference type="GeneID" id="20080451"/>
<evidence type="ECO:0000256" key="1">
    <source>
        <dbReference type="ARBA" id="ARBA00022737"/>
    </source>
</evidence>
<evidence type="ECO:0000259" key="5">
    <source>
        <dbReference type="PROSITE" id="PS50042"/>
    </source>
</evidence>
<feature type="region of interest" description="Disordered" evidence="4">
    <location>
        <begin position="715"/>
        <end position="738"/>
    </location>
</feature>
<feature type="compositionally biased region" description="Low complexity" evidence="4">
    <location>
        <begin position="9"/>
        <end position="19"/>
    </location>
</feature>
<evidence type="ECO:0000256" key="2">
    <source>
        <dbReference type="ARBA" id="ARBA00022803"/>
    </source>
</evidence>
<dbReference type="InterPro" id="IPR019734">
    <property type="entry name" value="TPR_rpt"/>
</dbReference>
<feature type="region of interest" description="Disordered" evidence="4">
    <location>
        <begin position="1"/>
        <end position="50"/>
    </location>
</feature>
<dbReference type="CDD" id="cd00038">
    <property type="entry name" value="CAP_ED"/>
    <property type="match status" value="1"/>
</dbReference>
<feature type="domain" description="Cyclic nucleotide-binding" evidence="5">
    <location>
        <begin position="371"/>
        <end position="467"/>
    </location>
</feature>
<evidence type="ECO:0000313" key="6">
    <source>
        <dbReference type="EMBL" id="ETW05682.1"/>
    </source>
</evidence>
<dbReference type="Gene3D" id="1.25.40.10">
    <property type="entry name" value="Tetratricopeptide repeat domain"/>
    <property type="match status" value="1"/>
</dbReference>
<dbReference type="VEuPathDB" id="FungiDB:H310_03401"/>
<dbReference type="STRING" id="157072.A0A024UII0"/>
<evidence type="ECO:0000256" key="4">
    <source>
        <dbReference type="SAM" id="MobiDB-lite"/>
    </source>
</evidence>
<gene>
    <name evidence="6" type="ORF">H310_03401</name>
</gene>
<accession>A0A024UII0</accession>
<dbReference type="EMBL" id="KI913956">
    <property type="protein sequence ID" value="ETW05682.1"/>
    <property type="molecule type" value="Genomic_DNA"/>
</dbReference>
<feature type="repeat" description="TPR" evidence="3">
    <location>
        <begin position="135"/>
        <end position="168"/>
    </location>
</feature>
<dbReference type="SUPFAM" id="SSF51206">
    <property type="entry name" value="cAMP-binding domain-like"/>
    <property type="match status" value="2"/>
</dbReference>
<dbReference type="PANTHER" id="PTHR44858">
    <property type="entry name" value="TETRATRICOPEPTIDE REPEAT PROTEIN 6"/>
    <property type="match status" value="1"/>
</dbReference>
<dbReference type="OrthoDB" id="9450131at2759"/>
<keyword evidence="1" id="KW-0677">Repeat</keyword>
<dbReference type="PROSITE" id="PS50042">
    <property type="entry name" value="CNMP_BINDING_3"/>
    <property type="match status" value="1"/>
</dbReference>
<organism evidence="6">
    <name type="scientific">Aphanomyces invadans</name>
    <dbReference type="NCBI Taxonomy" id="157072"/>
    <lineage>
        <taxon>Eukaryota</taxon>
        <taxon>Sar</taxon>
        <taxon>Stramenopiles</taxon>
        <taxon>Oomycota</taxon>
        <taxon>Saprolegniomycetes</taxon>
        <taxon>Saprolegniales</taxon>
        <taxon>Verrucalvaceae</taxon>
        <taxon>Aphanomyces</taxon>
    </lineage>
</organism>
<proteinExistence type="predicted"/>
<dbReference type="RefSeq" id="XP_008865459.1">
    <property type="nucleotide sequence ID" value="XM_008867237.1"/>
</dbReference>
<feature type="repeat" description="TPR" evidence="3">
    <location>
        <begin position="169"/>
        <end position="202"/>
    </location>
</feature>
<dbReference type="InterPro" id="IPR050498">
    <property type="entry name" value="Ycf3"/>
</dbReference>
<dbReference type="Pfam" id="PF13432">
    <property type="entry name" value="TPR_16"/>
    <property type="match status" value="2"/>
</dbReference>